<dbReference type="InterPro" id="IPR011659">
    <property type="entry name" value="WD40"/>
</dbReference>
<comment type="similarity">
    <text evidence="1">Belongs to the TolB family.</text>
</comment>
<dbReference type="PANTHER" id="PTHR36842">
    <property type="entry name" value="PROTEIN TOLB HOMOLOG"/>
    <property type="match status" value="1"/>
</dbReference>
<protein>
    <recommendedName>
        <fullName evidence="5">Calcium-binding protein</fullName>
    </recommendedName>
</protein>
<dbReference type="Gene3D" id="2.120.10.30">
    <property type="entry name" value="TolB, C-terminal domain"/>
    <property type="match status" value="1"/>
</dbReference>
<evidence type="ECO:0000313" key="3">
    <source>
        <dbReference type="EMBL" id="BBO67536.1"/>
    </source>
</evidence>
<dbReference type="RefSeq" id="WP_155315788.1">
    <property type="nucleotide sequence ID" value="NZ_AP021874.1"/>
</dbReference>
<feature type="transmembrane region" description="Helical" evidence="2">
    <location>
        <begin position="6"/>
        <end position="26"/>
    </location>
</feature>
<keyword evidence="4" id="KW-1185">Reference proteome</keyword>
<evidence type="ECO:0000256" key="1">
    <source>
        <dbReference type="ARBA" id="ARBA00009820"/>
    </source>
</evidence>
<evidence type="ECO:0008006" key="5">
    <source>
        <dbReference type="Google" id="ProtNLM"/>
    </source>
</evidence>
<sequence>MNLTRWIAAVNIGAMLCTALLVVDILPAGARTIERLDLTAAGSEGSGSSGLSAVNATGTDVAFSSGASNLTGSDFNGKNDIFVYDWEHIAILRVSVDNRGTEGDGDSSDPVISAGGRHVAFASKATNLVAGDTNGNEDIFIFDRVSETIDRASVDNRGTEGDGDSRDPVISAGGRYVAFASEATNLVVGDTNGFSDIFLHDRVSETIARVSVDGSGGQGNGGSHSPAISADGRYVTFASDASDLVAGDTNGFGDIFLHDRVSETVARVSVDGSGGQGNGGSHSPAISADGRYVAFASDASNLVAGDTNGFGDIFLYDRSDESVVRVNVGRGGLQGDQESREPAISADGRYIAFTSEAANLVVDDTNGAPDIFVADRTNGIIERISVDNSGVEGNAGSRAACLNENGDFIVFTSLASNLTDNDANDQWNIFVSIADTETDDDDGDDDDDDGNSGTIHFNCFISTIMGRSLDER</sequence>
<organism evidence="3 4">
    <name type="scientific">Desulfosarcina alkanivorans</name>
    <dbReference type="NCBI Taxonomy" id="571177"/>
    <lineage>
        <taxon>Bacteria</taxon>
        <taxon>Pseudomonadati</taxon>
        <taxon>Thermodesulfobacteriota</taxon>
        <taxon>Desulfobacteria</taxon>
        <taxon>Desulfobacterales</taxon>
        <taxon>Desulfosarcinaceae</taxon>
        <taxon>Desulfosarcina</taxon>
    </lineage>
</organism>
<dbReference type="EMBL" id="AP021874">
    <property type="protein sequence ID" value="BBO67536.1"/>
    <property type="molecule type" value="Genomic_DNA"/>
</dbReference>
<evidence type="ECO:0000256" key="2">
    <source>
        <dbReference type="SAM" id="Phobius"/>
    </source>
</evidence>
<reference evidence="3 4" key="1">
    <citation type="submission" date="2019-11" db="EMBL/GenBank/DDBJ databases">
        <title>Comparative genomics of hydrocarbon-degrading Desulfosarcina strains.</title>
        <authorList>
            <person name="Watanabe M."/>
            <person name="Kojima H."/>
            <person name="Fukui M."/>
        </authorList>
    </citation>
    <scope>NUCLEOTIDE SEQUENCE [LARGE SCALE GENOMIC DNA]</scope>
    <source>
        <strain evidence="3 4">PL12</strain>
    </source>
</reference>
<keyword evidence="2" id="KW-1133">Transmembrane helix</keyword>
<accession>A0A5K7YET5</accession>
<dbReference type="Gene3D" id="2.120.10.60">
    <property type="entry name" value="Tricorn protease N-terminal domain"/>
    <property type="match status" value="1"/>
</dbReference>
<dbReference type="InterPro" id="IPR011042">
    <property type="entry name" value="6-blade_b-propeller_TolB-like"/>
</dbReference>
<dbReference type="SUPFAM" id="SSF82171">
    <property type="entry name" value="DPP6 N-terminal domain-like"/>
    <property type="match status" value="1"/>
</dbReference>
<dbReference type="AlphaFoldDB" id="A0A5K7YET5"/>
<dbReference type="OrthoDB" id="9815657at2"/>
<dbReference type="Pfam" id="PF07676">
    <property type="entry name" value="PD40"/>
    <property type="match status" value="3"/>
</dbReference>
<name>A0A5K7YET5_9BACT</name>
<keyword evidence="2" id="KW-0812">Transmembrane</keyword>
<dbReference type="Proteomes" id="UP000427906">
    <property type="component" value="Chromosome"/>
</dbReference>
<gene>
    <name evidence="3" type="ORF">DSCA_14660</name>
</gene>
<evidence type="ECO:0000313" key="4">
    <source>
        <dbReference type="Proteomes" id="UP000427906"/>
    </source>
</evidence>
<dbReference type="PANTHER" id="PTHR36842:SF2">
    <property type="entry name" value="SLR0505 PROTEIN"/>
    <property type="match status" value="1"/>
</dbReference>
<proteinExistence type="inferred from homology"/>
<dbReference type="KEGG" id="dalk:DSCA_14660"/>
<keyword evidence="2" id="KW-0472">Membrane</keyword>